<keyword evidence="3" id="KW-1185">Reference proteome</keyword>
<feature type="region of interest" description="Disordered" evidence="1">
    <location>
        <begin position="100"/>
        <end position="120"/>
    </location>
</feature>
<dbReference type="EMBL" id="MU069523">
    <property type="protein sequence ID" value="KAF5840113.1"/>
    <property type="molecule type" value="Genomic_DNA"/>
</dbReference>
<name>A0ABQ7GZT2_DUNSA</name>
<sequence length="137" mass="16047">MNRTYPKTFYPIPQPKRQTLGSLSSQKPPFRPVSPAEAREEASRPHEQRFVNCFAPYESDRQCFIADRTTDRIKDLQPPFSPTCPSQAKETIEVDYYLYSPKPEEKQAERDTIRERSTANRQQLRELFATRRGHTLV</sequence>
<feature type="compositionally biased region" description="Basic and acidic residues" evidence="1">
    <location>
        <begin position="102"/>
        <end position="118"/>
    </location>
</feature>
<feature type="compositionally biased region" description="Basic and acidic residues" evidence="1">
    <location>
        <begin position="37"/>
        <end position="47"/>
    </location>
</feature>
<proteinExistence type="predicted"/>
<feature type="region of interest" description="Disordered" evidence="1">
    <location>
        <begin position="1"/>
        <end position="47"/>
    </location>
</feature>
<feature type="compositionally biased region" description="Polar residues" evidence="1">
    <location>
        <begin position="16"/>
        <end position="27"/>
    </location>
</feature>
<evidence type="ECO:0000256" key="1">
    <source>
        <dbReference type="SAM" id="MobiDB-lite"/>
    </source>
</evidence>
<gene>
    <name evidence="2" type="ORF">DUNSADRAFT_17714</name>
</gene>
<evidence type="ECO:0000313" key="3">
    <source>
        <dbReference type="Proteomes" id="UP000815325"/>
    </source>
</evidence>
<accession>A0ABQ7GZT2</accession>
<evidence type="ECO:0000313" key="2">
    <source>
        <dbReference type="EMBL" id="KAF5840113.1"/>
    </source>
</evidence>
<reference evidence="2" key="1">
    <citation type="submission" date="2017-08" db="EMBL/GenBank/DDBJ databases">
        <authorList>
            <person name="Polle J.E."/>
            <person name="Barry K."/>
            <person name="Cushman J."/>
            <person name="Schmutz J."/>
            <person name="Tran D."/>
            <person name="Hathwaick L.T."/>
            <person name="Yim W.C."/>
            <person name="Jenkins J."/>
            <person name="Mckie-Krisberg Z.M."/>
            <person name="Prochnik S."/>
            <person name="Lindquist E."/>
            <person name="Dockter R.B."/>
            <person name="Adam C."/>
            <person name="Molina H."/>
            <person name="Bunkerborg J."/>
            <person name="Jin E."/>
            <person name="Buchheim M."/>
            <person name="Magnuson J."/>
        </authorList>
    </citation>
    <scope>NUCLEOTIDE SEQUENCE</scope>
    <source>
        <strain evidence="2">CCAP 19/18</strain>
    </source>
</reference>
<protein>
    <recommendedName>
        <fullName evidence="4">Encoded protein</fullName>
    </recommendedName>
</protein>
<dbReference type="Proteomes" id="UP000815325">
    <property type="component" value="Unassembled WGS sequence"/>
</dbReference>
<evidence type="ECO:0008006" key="4">
    <source>
        <dbReference type="Google" id="ProtNLM"/>
    </source>
</evidence>
<organism evidence="2 3">
    <name type="scientific">Dunaliella salina</name>
    <name type="common">Green alga</name>
    <name type="synonym">Protococcus salinus</name>
    <dbReference type="NCBI Taxonomy" id="3046"/>
    <lineage>
        <taxon>Eukaryota</taxon>
        <taxon>Viridiplantae</taxon>
        <taxon>Chlorophyta</taxon>
        <taxon>core chlorophytes</taxon>
        <taxon>Chlorophyceae</taxon>
        <taxon>CS clade</taxon>
        <taxon>Chlamydomonadales</taxon>
        <taxon>Dunaliellaceae</taxon>
        <taxon>Dunaliella</taxon>
    </lineage>
</organism>
<comment type="caution">
    <text evidence="2">The sequence shown here is derived from an EMBL/GenBank/DDBJ whole genome shotgun (WGS) entry which is preliminary data.</text>
</comment>